<evidence type="ECO:0000313" key="2">
    <source>
        <dbReference type="EMBL" id="KAG8100817.1"/>
    </source>
</evidence>
<sequence length="114" mass="12637">MMHLVTSEFKAAEADAEDPTPRRAEAAIGALRRQDSRPREDDPDLLGTFDSRQSLHSPTADPYMLHHCIVAATIVCISSAPFCLDQNVSPTERMSPPSTVVSPMTQQLKEELRF</sequence>
<protein>
    <submittedName>
        <fullName evidence="2">Uncharacterized protein</fullName>
    </submittedName>
</protein>
<reference evidence="2" key="2">
    <citation type="submission" date="2021-02" db="EMBL/GenBank/DDBJ databases">
        <authorList>
            <person name="Kimball J.A."/>
            <person name="Haas M.W."/>
            <person name="Macchietto M."/>
            <person name="Kono T."/>
            <person name="Duquette J."/>
            <person name="Shao M."/>
        </authorList>
    </citation>
    <scope>NUCLEOTIDE SEQUENCE</scope>
    <source>
        <tissue evidence="2">Fresh leaf tissue</tissue>
    </source>
</reference>
<proteinExistence type="predicted"/>
<name>A0A8J5X673_ZIZPA</name>
<dbReference type="Proteomes" id="UP000729402">
    <property type="component" value="Unassembled WGS sequence"/>
</dbReference>
<evidence type="ECO:0000256" key="1">
    <source>
        <dbReference type="SAM" id="MobiDB-lite"/>
    </source>
</evidence>
<dbReference type="EMBL" id="JAAALK010000079">
    <property type="protein sequence ID" value="KAG8100817.1"/>
    <property type="molecule type" value="Genomic_DNA"/>
</dbReference>
<keyword evidence="3" id="KW-1185">Reference proteome</keyword>
<gene>
    <name evidence="2" type="ORF">GUJ93_ZPchr0013g33818</name>
</gene>
<feature type="region of interest" description="Disordered" evidence="1">
    <location>
        <begin position="1"/>
        <end position="53"/>
    </location>
</feature>
<organism evidence="2 3">
    <name type="scientific">Zizania palustris</name>
    <name type="common">Northern wild rice</name>
    <dbReference type="NCBI Taxonomy" id="103762"/>
    <lineage>
        <taxon>Eukaryota</taxon>
        <taxon>Viridiplantae</taxon>
        <taxon>Streptophyta</taxon>
        <taxon>Embryophyta</taxon>
        <taxon>Tracheophyta</taxon>
        <taxon>Spermatophyta</taxon>
        <taxon>Magnoliopsida</taxon>
        <taxon>Liliopsida</taxon>
        <taxon>Poales</taxon>
        <taxon>Poaceae</taxon>
        <taxon>BOP clade</taxon>
        <taxon>Oryzoideae</taxon>
        <taxon>Oryzeae</taxon>
        <taxon>Zizaniinae</taxon>
        <taxon>Zizania</taxon>
    </lineage>
</organism>
<evidence type="ECO:0000313" key="3">
    <source>
        <dbReference type="Proteomes" id="UP000729402"/>
    </source>
</evidence>
<dbReference type="AlphaFoldDB" id="A0A8J5X673"/>
<feature type="region of interest" description="Disordered" evidence="1">
    <location>
        <begin position="90"/>
        <end position="114"/>
    </location>
</feature>
<reference evidence="2" key="1">
    <citation type="journal article" date="2021" name="bioRxiv">
        <title>Whole Genome Assembly and Annotation of Northern Wild Rice, Zizania palustris L., Supports a Whole Genome Duplication in the Zizania Genus.</title>
        <authorList>
            <person name="Haas M."/>
            <person name="Kono T."/>
            <person name="Macchietto M."/>
            <person name="Millas R."/>
            <person name="McGilp L."/>
            <person name="Shao M."/>
            <person name="Duquette J."/>
            <person name="Hirsch C.N."/>
            <person name="Kimball J."/>
        </authorList>
    </citation>
    <scope>NUCLEOTIDE SEQUENCE</scope>
    <source>
        <tissue evidence="2">Fresh leaf tissue</tissue>
    </source>
</reference>
<accession>A0A8J5X673</accession>
<comment type="caution">
    <text evidence="2">The sequence shown here is derived from an EMBL/GenBank/DDBJ whole genome shotgun (WGS) entry which is preliminary data.</text>
</comment>
<feature type="compositionally biased region" description="Polar residues" evidence="1">
    <location>
        <begin position="90"/>
        <end position="107"/>
    </location>
</feature>